<accession>A0AAU7FHB0</accession>
<evidence type="ECO:0000313" key="1">
    <source>
        <dbReference type="EMBL" id="XBM03030.1"/>
    </source>
</evidence>
<sequence>MHLTGVYGFEIFVKYIMRDFLEKARPKEVFHYTNIYGLDGILRKGDFWVSDADFLNDKNEIKYTFELSKEIFPSICKERGLSDEKLRDYTELFNANIRSMFETNKNNFYSLSFCINPDSNLLWANYSQNDGYCIAFDLYEFNKSLNRNENFTPVPGYVIYDNLEQINKLEKLLNDIIDIFEEGTHLDSKLPSVFTALEFYSLFFKDKCFSQEEEYRIIFYPKGNKEIYKCRISNGAFIPYVETEFDTGSVIGVTIGPKNNMDINSEGLYKFLHQIKEFDYSKVKIGKSKIPYRF</sequence>
<reference evidence="1" key="1">
    <citation type="submission" date="2024-05" db="EMBL/GenBank/DDBJ databases">
        <authorList>
            <person name="Liu Z."/>
        </authorList>
    </citation>
    <scope>NUCLEOTIDE SEQUENCE</scope>
    <source>
        <strain evidence="1">BS1807G30</strain>
    </source>
</reference>
<protein>
    <submittedName>
        <fullName evidence="1">DUF2971 domain-containing protein</fullName>
    </submittedName>
</protein>
<name>A0AAU7FHB0_9BACI</name>
<proteinExistence type="predicted"/>
<dbReference type="EMBL" id="CP157353">
    <property type="protein sequence ID" value="XBM03030.1"/>
    <property type="molecule type" value="Genomic_DNA"/>
</dbReference>
<dbReference type="InterPro" id="IPR021352">
    <property type="entry name" value="DUF2971"/>
</dbReference>
<dbReference type="Pfam" id="PF11185">
    <property type="entry name" value="DUF2971"/>
    <property type="match status" value="1"/>
</dbReference>
<dbReference type="AlphaFoldDB" id="A0AAU7FHB0"/>
<gene>
    <name evidence="1" type="ORF">ABG082_12810</name>
</gene>
<organism evidence="1">
    <name type="scientific">Bacillus sp. BS1807G30</name>
    <dbReference type="NCBI Taxonomy" id="3153756"/>
    <lineage>
        <taxon>Bacteria</taxon>
        <taxon>Bacillati</taxon>
        <taxon>Bacillota</taxon>
        <taxon>Bacilli</taxon>
        <taxon>Bacillales</taxon>
        <taxon>Bacillaceae</taxon>
        <taxon>Bacillus</taxon>
    </lineage>
</organism>
<dbReference type="RefSeq" id="WP_073413700.1">
    <property type="nucleotide sequence ID" value="NZ_CP157353.1"/>
</dbReference>